<dbReference type="RefSeq" id="WP_011477329.1">
    <property type="nucleotide sequence ID" value="NZ_LAOI01000001.1"/>
</dbReference>
<name>A0A0F3QC37_RICBE</name>
<accession>A0A0F3QC37</accession>
<dbReference type="EMBL" id="LAOI01000001">
    <property type="protein sequence ID" value="KJV89716.1"/>
    <property type="molecule type" value="Genomic_DNA"/>
</dbReference>
<evidence type="ECO:0000313" key="1">
    <source>
        <dbReference type="EMBL" id="KJV89716.1"/>
    </source>
</evidence>
<organism evidence="1 2">
    <name type="scientific">Rickettsia bellii str. RML An4</name>
    <dbReference type="NCBI Taxonomy" id="1359193"/>
    <lineage>
        <taxon>Bacteria</taxon>
        <taxon>Pseudomonadati</taxon>
        <taxon>Pseudomonadota</taxon>
        <taxon>Alphaproteobacteria</taxon>
        <taxon>Rickettsiales</taxon>
        <taxon>Rickettsiaceae</taxon>
        <taxon>Rickettsieae</taxon>
        <taxon>Rickettsia</taxon>
        <taxon>belli group</taxon>
    </lineage>
</organism>
<dbReference type="PATRIC" id="fig|1359193.3.peg.680"/>
<comment type="caution">
    <text evidence="1">The sequence shown here is derived from an EMBL/GenBank/DDBJ whole genome shotgun (WGS) entry which is preliminary data.</text>
</comment>
<keyword evidence="2" id="KW-1185">Reference proteome</keyword>
<sequence>MPQKIILSDSEKILIEDFLDKKTSEEIIADSEHIKDSSNFTKNNPLNRNTIIRLIDHYNDKHKNNKAALEESLDKLAAFAAVTKSLQVPEKLKACVEVYKEGIKLSEVQKEIDNSEKLQKFTKAFESHVNTTTRKENKADDTNWQNRRFDSLSRLITLNSQCAAVCYDGEEILVAFNELNYKSKSSIPKQLRQL</sequence>
<reference evidence="1 2" key="1">
    <citation type="submission" date="2015-02" db="EMBL/GenBank/DDBJ databases">
        <title>Genome Sequencing of Rickettsiales.</title>
        <authorList>
            <person name="Daugherty S.C."/>
            <person name="Su Q."/>
            <person name="Abolude K."/>
            <person name="Beier-Sexton M."/>
            <person name="Carlyon J.A."/>
            <person name="Carter R."/>
            <person name="Day N.P."/>
            <person name="Dumler S.J."/>
            <person name="Dyachenko V."/>
            <person name="Godinez A."/>
            <person name="Kurtti T.J."/>
            <person name="Lichay M."/>
            <person name="Mullins K.E."/>
            <person name="Ott S."/>
            <person name="Pappas-Brown V."/>
            <person name="Paris D.H."/>
            <person name="Patel P."/>
            <person name="Richards A.L."/>
            <person name="Sadzewicz L."/>
            <person name="Sears K."/>
            <person name="Seidman D."/>
            <person name="Sengamalay N."/>
            <person name="Stenos J."/>
            <person name="Tallon L.J."/>
            <person name="Vincent G."/>
            <person name="Fraser C.M."/>
            <person name="Munderloh U."/>
            <person name="Dunning-Hotopp J.C."/>
        </authorList>
    </citation>
    <scope>NUCLEOTIDE SEQUENCE [LARGE SCALE GENOMIC DNA]</scope>
    <source>
        <strain evidence="1 2">RML An4</strain>
    </source>
</reference>
<dbReference type="Proteomes" id="UP000033661">
    <property type="component" value="Unassembled WGS sequence"/>
</dbReference>
<gene>
    <name evidence="1" type="ORF">RBEAN4_0697</name>
</gene>
<dbReference type="AlphaFoldDB" id="A0A0F3QC37"/>
<proteinExistence type="predicted"/>
<evidence type="ECO:0000313" key="2">
    <source>
        <dbReference type="Proteomes" id="UP000033661"/>
    </source>
</evidence>
<protein>
    <submittedName>
        <fullName evidence="1">Uncharacterized protein</fullName>
    </submittedName>
</protein>